<feature type="compositionally biased region" description="Gly residues" evidence="1">
    <location>
        <begin position="96"/>
        <end position="109"/>
    </location>
</feature>
<feature type="region of interest" description="Disordered" evidence="1">
    <location>
        <begin position="192"/>
        <end position="214"/>
    </location>
</feature>
<evidence type="ECO:0000256" key="1">
    <source>
        <dbReference type="SAM" id="MobiDB-lite"/>
    </source>
</evidence>
<feature type="compositionally biased region" description="Low complexity" evidence="1">
    <location>
        <begin position="75"/>
        <end position="88"/>
    </location>
</feature>
<feature type="region of interest" description="Disordered" evidence="1">
    <location>
        <begin position="1"/>
        <end position="145"/>
    </location>
</feature>
<dbReference type="EMBL" id="CDMZ01000067">
    <property type="protein sequence ID" value="CUC09004.1"/>
    <property type="molecule type" value="Genomic_DNA"/>
</dbReference>
<organism evidence="2">
    <name type="scientific">Chromera velia CCMP2878</name>
    <dbReference type="NCBI Taxonomy" id="1169474"/>
    <lineage>
        <taxon>Eukaryota</taxon>
        <taxon>Sar</taxon>
        <taxon>Alveolata</taxon>
        <taxon>Colpodellida</taxon>
        <taxon>Chromeraceae</taxon>
        <taxon>Chromera</taxon>
    </lineage>
</organism>
<accession>A0A0K6S607</accession>
<dbReference type="VEuPathDB" id="CryptoDB:Cvel_14738"/>
<protein>
    <submittedName>
        <fullName evidence="2">Uncharacterized protein</fullName>
    </submittedName>
</protein>
<gene>
    <name evidence="2" type="ORF">Cvel_14738.t1.CR2</name>
</gene>
<feature type="compositionally biased region" description="Polar residues" evidence="1">
    <location>
        <begin position="196"/>
        <end position="206"/>
    </location>
</feature>
<evidence type="ECO:0000313" key="2">
    <source>
        <dbReference type="EMBL" id="CUC09004.1"/>
    </source>
</evidence>
<reference evidence="2" key="1">
    <citation type="submission" date="2014-11" db="EMBL/GenBank/DDBJ databases">
        <title>Molecular phylogeny of cliff fern family Woodsiaceae with morphological implications.</title>
        <authorList>
            <person name="Shao Y.-Z."/>
            <person name="Wei R."/>
            <person name="Zhang X.-C."/>
        </authorList>
    </citation>
    <scope>NUCLEOTIDE SEQUENCE</scope>
</reference>
<name>A0A0K6S607_9ALVE</name>
<sequence>MFGLEANEKANGGDGHGTDFKTETGKAWMGGLAGDTKDKEKEKEATTAAKKEEGKSDEAEKAGASDDKGDKNVDEAGGAVDDGLLGVGAEDDEGEPAGGDGPAPSGEGGEAPEKSGEEGGVLGLGEGDAVSVADGNVGEGEDGDLSKARAIAIMESAIEAAYEHEDQPLDLGLDFNDDSTRKGSLGELRRIRRQRNTGTSANSTRSPVKEKTAGVGFRARPAWEGGGGAYPTNRQTAYGYPPPAAYGTVQPYQTHVPQDVYPQPPLGPSRTGQIVGAVPQPSSSQKTRTRAREAERVGAPATFSVAPLSPACFLLLSWLAACRSGTEGAAAAAAVVTRKEHPLASSVIHFSANLPGRALQCHVQLWFLHELLAAVWSLWDDRDDFRGLKGIPSTRLWHALRTWRENWRSRNVPPKFFDLLMASKEESELKENLLGLSVCLAGEGRGGGNGCRKGRDAGG</sequence>
<feature type="compositionally biased region" description="Basic and acidic residues" evidence="1">
    <location>
        <begin position="35"/>
        <end position="74"/>
    </location>
</feature>
<proteinExistence type="predicted"/>
<dbReference type="AlphaFoldDB" id="A0A0K6S607"/>